<gene>
    <name evidence="1" type="ORF">EYC82_09705</name>
</gene>
<dbReference type="InterPro" id="IPR036412">
    <property type="entry name" value="HAD-like_sf"/>
</dbReference>
<proteinExistence type="predicted"/>
<reference evidence="1" key="1">
    <citation type="submission" date="2019-02" db="EMBL/GenBank/DDBJ databases">
        <authorList>
            <person name="Li S.-H."/>
        </authorList>
    </citation>
    <scope>NUCLEOTIDE SEQUENCE</scope>
    <source>
        <strain evidence="1">IMCC11814</strain>
    </source>
</reference>
<dbReference type="Proteomes" id="UP001143304">
    <property type="component" value="Unassembled WGS sequence"/>
</dbReference>
<dbReference type="SUPFAM" id="SSF56784">
    <property type="entry name" value="HAD-like"/>
    <property type="match status" value="1"/>
</dbReference>
<dbReference type="PANTHER" id="PTHR10000:SF8">
    <property type="entry name" value="HAD SUPERFAMILY HYDROLASE-LIKE, TYPE 3"/>
    <property type="match status" value="1"/>
</dbReference>
<keyword evidence="2" id="KW-1185">Reference proteome</keyword>
<dbReference type="PROSITE" id="PS01229">
    <property type="entry name" value="COF_2"/>
    <property type="match status" value="1"/>
</dbReference>
<sequence>MELIVFDLDGTLLNADAVVSAHTAETLSQLRQRGIAYTVATGRTLHGAIDLLEGHGFSLPHIYKNGVMIWQPERDTYSSETLLTLPEIRHVMEAFRRVKVTPFIFTLEPGNRHAIYHAPLQNEVERRLAAMFSDDRDIEMVSLEKLPPLAEITNISALGSPEAISAVLDDIHREEHLVAYAGSALEGQGLQWVDIHHSAASKGGAVEQLKRDLGFSRVICFGDSDNDLSMFAMADESYAPVNAKPALRGAATAVIGHHDEDGISHFLRERFELE</sequence>
<dbReference type="Gene3D" id="3.40.50.1000">
    <property type="entry name" value="HAD superfamily/HAD-like"/>
    <property type="match status" value="1"/>
</dbReference>
<dbReference type="Pfam" id="PF08282">
    <property type="entry name" value="Hydrolase_3"/>
    <property type="match status" value="1"/>
</dbReference>
<dbReference type="NCBIfam" id="TIGR01484">
    <property type="entry name" value="HAD-SF-IIB"/>
    <property type="match status" value="1"/>
</dbReference>
<dbReference type="RefSeq" id="WP_279249342.1">
    <property type="nucleotide sequence ID" value="NZ_SHNO01000001.1"/>
</dbReference>
<evidence type="ECO:0000313" key="2">
    <source>
        <dbReference type="Proteomes" id="UP001143304"/>
    </source>
</evidence>
<dbReference type="EMBL" id="SHNO01000001">
    <property type="protein sequence ID" value="MCX2977628.1"/>
    <property type="molecule type" value="Genomic_DNA"/>
</dbReference>
<dbReference type="InterPro" id="IPR023214">
    <property type="entry name" value="HAD_sf"/>
</dbReference>
<name>A0ABT3T5R7_9GAMM</name>
<dbReference type="PROSITE" id="PS01228">
    <property type="entry name" value="COF_1"/>
    <property type="match status" value="1"/>
</dbReference>
<protein>
    <submittedName>
        <fullName evidence="1">HAD family phosphatase</fullName>
    </submittedName>
</protein>
<comment type="caution">
    <text evidence="1">The sequence shown here is derived from an EMBL/GenBank/DDBJ whole genome shotgun (WGS) entry which is preliminary data.</text>
</comment>
<dbReference type="InterPro" id="IPR006379">
    <property type="entry name" value="HAD-SF_hydro_IIB"/>
</dbReference>
<dbReference type="PANTHER" id="PTHR10000">
    <property type="entry name" value="PHOSPHOSERINE PHOSPHATASE"/>
    <property type="match status" value="1"/>
</dbReference>
<dbReference type="Gene3D" id="3.30.1240.10">
    <property type="match status" value="1"/>
</dbReference>
<organism evidence="1 2">
    <name type="scientific">Candidatus Marimicrobium litorale</name>
    <dbReference type="NCBI Taxonomy" id="2518991"/>
    <lineage>
        <taxon>Bacteria</taxon>
        <taxon>Pseudomonadati</taxon>
        <taxon>Pseudomonadota</taxon>
        <taxon>Gammaproteobacteria</taxon>
        <taxon>Cellvibrionales</taxon>
        <taxon>Halieaceae</taxon>
        <taxon>Marimicrobium</taxon>
    </lineage>
</organism>
<evidence type="ECO:0000313" key="1">
    <source>
        <dbReference type="EMBL" id="MCX2977628.1"/>
    </source>
</evidence>
<accession>A0ABT3T5R7</accession>